<feature type="region of interest" description="Disordered" evidence="1">
    <location>
        <begin position="64"/>
        <end position="84"/>
    </location>
</feature>
<dbReference type="EMBL" id="JAUEPU010000023">
    <property type="protein sequence ID" value="KAK0493686.1"/>
    <property type="molecule type" value="Genomic_DNA"/>
</dbReference>
<gene>
    <name evidence="2" type="ORF">EDD18DRAFT_1356141</name>
</gene>
<comment type="caution">
    <text evidence="2">The sequence shown here is derived from an EMBL/GenBank/DDBJ whole genome shotgun (WGS) entry which is preliminary data.</text>
</comment>
<keyword evidence="3" id="KW-1185">Reference proteome</keyword>
<organism evidence="2 3">
    <name type="scientific">Armillaria luteobubalina</name>
    <dbReference type="NCBI Taxonomy" id="153913"/>
    <lineage>
        <taxon>Eukaryota</taxon>
        <taxon>Fungi</taxon>
        <taxon>Dikarya</taxon>
        <taxon>Basidiomycota</taxon>
        <taxon>Agaricomycotina</taxon>
        <taxon>Agaricomycetes</taxon>
        <taxon>Agaricomycetidae</taxon>
        <taxon>Agaricales</taxon>
        <taxon>Marasmiineae</taxon>
        <taxon>Physalacriaceae</taxon>
        <taxon>Armillaria</taxon>
    </lineage>
</organism>
<dbReference type="AlphaFoldDB" id="A0AA39Q1K7"/>
<protein>
    <submittedName>
        <fullName evidence="2">Uncharacterized protein</fullName>
    </submittedName>
</protein>
<dbReference type="Proteomes" id="UP001175228">
    <property type="component" value="Unassembled WGS sequence"/>
</dbReference>
<reference evidence="2" key="1">
    <citation type="submission" date="2023-06" db="EMBL/GenBank/DDBJ databases">
        <authorList>
            <consortium name="Lawrence Berkeley National Laboratory"/>
            <person name="Ahrendt S."/>
            <person name="Sahu N."/>
            <person name="Indic B."/>
            <person name="Wong-Bajracharya J."/>
            <person name="Merenyi Z."/>
            <person name="Ke H.-M."/>
            <person name="Monk M."/>
            <person name="Kocsube S."/>
            <person name="Drula E."/>
            <person name="Lipzen A."/>
            <person name="Balint B."/>
            <person name="Henrissat B."/>
            <person name="Andreopoulos B."/>
            <person name="Martin F.M."/>
            <person name="Harder C.B."/>
            <person name="Rigling D."/>
            <person name="Ford K.L."/>
            <person name="Foster G.D."/>
            <person name="Pangilinan J."/>
            <person name="Papanicolaou A."/>
            <person name="Barry K."/>
            <person name="LaButti K."/>
            <person name="Viragh M."/>
            <person name="Koriabine M."/>
            <person name="Yan M."/>
            <person name="Riley R."/>
            <person name="Champramary S."/>
            <person name="Plett K.L."/>
            <person name="Tsai I.J."/>
            <person name="Slot J."/>
            <person name="Sipos G."/>
            <person name="Plett J."/>
            <person name="Nagy L.G."/>
            <person name="Grigoriev I.V."/>
        </authorList>
    </citation>
    <scope>NUCLEOTIDE SEQUENCE</scope>
    <source>
        <strain evidence="2">HWK02</strain>
    </source>
</reference>
<proteinExistence type="predicted"/>
<evidence type="ECO:0000256" key="1">
    <source>
        <dbReference type="SAM" id="MobiDB-lite"/>
    </source>
</evidence>
<evidence type="ECO:0000313" key="3">
    <source>
        <dbReference type="Proteomes" id="UP001175228"/>
    </source>
</evidence>
<accession>A0AA39Q1K7</accession>
<sequence length="187" mass="19897">MALRIDPQVYLNSLDNIQLAQLVLALEQHGLVSGIFHVSLGINVYHRLIYQAILAPAALPTVPGPPAAQRTEPDHTHASSSLGGSEATLSQADVAVTAVPESNNDAPSLPSKLTHARPNQQSTWYTVTVSYRVGIFQGWDIVAPLVPEVNSAVYLPHPSHAAASTHYANAIANDEVKIILTDSEGDA</sequence>
<name>A0AA39Q1K7_9AGAR</name>
<evidence type="ECO:0000313" key="2">
    <source>
        <dbReference type="EMBL" id="KAK0493686.1"/>
    </source>
</evidence>